<dbReference type="AlphaFoldDB" id="M0QRF0"/>
<dbReference type="OrthoDB" id="4739604at2"/>
<dbReference type="Proteomes" id="UP000011666">
    <property type="component" value="Unassembled WGS sequence"/>
</dbReference>
<comment type="caution">
    <text evidence="2">The sequence shown here is derived from an EMBL/GenBank/DDBJ whole genome shotgun (WGS) entry which is preliminary data.</text>
</comment>
<dbReference type="GO" id="GO:0005975">
    <property type="term" value="P:carbohydrate metabolic process"/>
    <property type="evidence" value="ECO:0007669"/>
    <property type="project" value="InterPro"/>
</dbReference>
<accession>M0QRF0</accession>
<name>M0QRF0_9ACTN</name>
<dbReference type="STRING" id="1223545.GS4_32_00260"/>
<organism evidence="2 3">
    <name type="scientific">Gordonia soli NBRC 108243</name>
    <dbReference type="NCBI Taxonomy" id="1223545"/>
    <lineage>
        <taxon>Bacteria</taxon>
        <taxon>Bacillati</taxon>
        <taxon>Actinomycetota</taxon>
        <taxon>Actinomycetes</taxon>
        <taxon>Mycobacteriales</taxon>
        <taxon>Gordoniaceae</taxon>
        <taxon>Gordonia</taxon>
    </lineage>
</organism>
<evidence type="ECO:0000256" key="1">
    <source>
        <dbReference type="SAM" id="MobiDB-lite"/>
    </source>
</evidence>
<dbReference type="GO" id="GO:0016853">
    <property type="term" value="F:isomerase activity"/>
    <property type="evidence" value="ECO:0007669"/>
    <property type="project" value="InterPro"/>
</dbReference>
<dbReference type="SUPFAM" id="SSF74650">
    <property type="entry name" value="Galactose mutarotase-like"/>
    <property type="match status" value="1"/>
</dbReference>
<keyword evidence="3" id="KW-1185">Reference proteome</keyword>
<sequence length="275" mass="30580">MSTTASPDGAGDLRSEPGSDVELRAGDVVAHLTDLGGRLTSLSVGGIDILEPGDRFGCFPMAPWCGRMRDGELRSADGVHRFPRNDPPNAIHGVVRDRRWRMREFSASTAAMDVRLDPAWPYLGSVHQEVEVRPDGLTMRLRVSAEDKSFPAQAGWHPWFRRQLTHESGSCRIGFDPAWQEERGDDHLPTGRRVERRPGPWDDCFGMPDGVDVRLDWGDVFGLRVESDARWVVVYDERPGVVCVEPQTGPPDGINSAPEMVLPGTELVVTTNWSW</sequence>
<evidence type="ECO:0008006" key="4">
    <source>
        <dbReference type="Google" id="ProtNLM"/>
    </source>
</evidence>
<dbReference type="InterPro" id="IPR011013">
    <property type="entry name" value="Gal_mutarotase_sf_dom"/>
</dbReference>
<proteinExistence type="predicted"/>
<dbReference type="InterPro" id="IPR014718">
    <property type="entry name" value="GH-type_carb-bd"/>
</dbReference>
<dbReference type="InterPro" id="IPR008183">
    <property type="entry name" value="Aldose_1/G6P_1-epimerase"/>
</dbReference>
<evidence type="ECO:0000313" key="2">
    <source>
        <dbReference type="EMBL" id="GAC70082.1"/>
    </source>
</evidence>
<dbReference type="Pfam" id="PF01263">
    <property type="entry name" value="Aldose_epim"/>
    <property type="match status" value="1"/>
</dbReference>
<gene>
    <name evidence="2" type="ORF">GS4_32_00260</name>
</gene>
<protein>
    <recommendedName>
        <fullName evidence="4">Aldose 1-epimerase</fullName>
    </recommendedName>
</protein>
<feature type="region of interest" description="Disordered" evidence="1">
    <location>
        <begin position="1"/>
        <end position="20"/>
    </location>
</feature>
<feature type="compositionally biased region" description="Basic and acidic residues" evidence="1">
    <location>
        <begin position="11"/>
        <end position="20"/>
    </location>
</feature>
<dbReference type="EMBL" id="BANX01000032">
    <property type="protein sequence ID" value="GAC70082.1"/>
    <property type="molecule type" value="Genomic_DNA"/>
</dbReference>
<evidence type="ECO:0000313" key="3">
    <source>
        <dbReference type="Proteomes" id="UP000011666"/>
    </source>
</evidence>
<dbReference type="RefSeq" id="WP_007623773.1">
    <property type="nucleotide sequence ID" value="NZ_BANX01000032.1"/>
</dbReference>
<dbReference type="Gene3D" id="2.70.98.10">
    <property type="match status" value="1"/>
</dbReference>
<reference evidence="2 3" key="1">
    <citation type="submission" date="2013-01" db="EMBL/GenBank/DDBJ databases">
        <title>Whole genome shotgun sequence of Gordonia soli NBRC 108243.</title>
        <authorList>
            <person name="Isaki-Nakamura S."/>
            <person name="Hosoyama A."/>
            <person name="Tsuchikane K."/>
            <person name="Ando Y."/>
            <person name="Baba S."/>
            <person name="Ohji S."/>
            <person name="Hamada M."/>
            <person name="Tamura T."/>
            <person name="Yamazoe A."/>
            <person name="Yamazaki S."/>
            <person name="Fujita N."/>
        </authorList>
    </citation>
    <scope>NUCLEOTIDE SEQUENCE [LARGE SCALE GENOMIC DNA]</scope>
    <source>
        <strain evidence="2 3">NBRC 108243</strain>
    </source>
</reference>
<dbReference type="eggNOG" id="COG2017">
    <property type="taxonomic scope" value="Bacteria"/>
</dbReference>
<dbReference type="GO" id="GO:0030246">
    <property type="term" value="F:carbohydrate binding"/>
    <property type="evidence" value="ECO:0007669"/>
    <property type="project" value="InterPro"/>
</dbReference>